<keyword evidence="9" id="KW-1185">Reference proteome</keyword>
<name>A0A7W4YNY1_9BURK</name>
<dbReference type="EMBL" id="JACHWF010000001">
    <property type="protein sequence ID" value="MBB3006210.1"/>
    <property type="molecule type" value="Genomic_DNA"/>
</dbReference>
<feature type="transmembrane region" description="Helical" evidence="6">
    <location>
        <begin position="94"/>
        <end position="115"/>
    </location>
</feature>
<gene>
    <name evidence="8" type="ORF">FHX61_000826</name>
</gene>
<comment type="similarity">
    <text evidence="2">Belongs to the GtrA family.</text>
</comment>
<keyword evidence="5 6" id="KW-0472">Membrane</keyword>
<evidence type="ECO:0000256" key="1">
    <source>
        <dbReference type="ARBA" id="ARBA00004141"/>
    </source>
</evidence>
<accession>A0A7W4YNY1</accession>
<evidence type="ECO:0000256" key="3">
    <source>
        <dbReference type="ARBA" id="ARBA00022692"/>
    </source>
</evidence>
<evidence type="ECO:0000259" key="7">
    <source>
        <dbReference type="Pfam" id="PF04138"/>
    </source>
</evidence>
<feature type="transmembrane region" description="Helical" evidence="6">
    <location>
        <begin position="36"/>
        <end position="58"/>
    </location>
</feature>
<dbReference type="InterPro" id="IPR051401">
    <property type="entry name" value="GtrA_CellWall_Glycosyl"/>
</dbReference>
<reference evidence="8 9" key="1">
    <citation type="submission" date="2020-08" db="EMBL/GenBank/DDBJ databases">
        <title>Genomic Encyclopedia of Type Strains, Phase IV (KMG-V): Genome sequencing to study the core and pangenomes of soil and plant-associated prokaryotes.</title>
        <authorList>
            <person name="Whitman W."/>
        </authorList>
    </citation>
    <scope>NUCLEOTIDE SEQUENCE [LARGE SCALE GENOMIC DNA]</scope>
    <source>
        <strain evidence="8 9">SLV-2362</strain>
    </source>
</reference>
<feature type="domain" description="GtrA/DPMS transmembrane" evidence="7">
    <location>
        <begin position="7"/>
        <end position="116"/>
    </location>
</feature>
<proteinExistence type="inferred from homology"/>
<keyword evidence="3 6" id="KW-0812">Transmembrane</keyword>
<dbReference type="RefSeq" id="WP_183298622.1">
    <property type="nucleotide sequence ID" value="NZ_JACHWF010000001.1"/>
</dbReference>
<dbReference type="Pfam" id="PF04138">
    <property type="entry name" value="GtrA_DPMS_TM"/>
    <property type="match status" value="1"/>
</dbReference>
<keyword evidence="4 6" id="KW-1133">Transmembrane helix</keyword>
<organism evidence="8 9">
    <name type="scientific">Cupriavidus alkaliphilus</name>
    <dbReference type="NCBI Taxonomy" id="942866"/>
    <lineage>
        <taxon>Bacteria</taxon>
        <taxon>Pseudomonadati</taxon>
        <taxon>Pseudomonadota</taxon>
        <taxon>Betaproteobacteria</taxon>
        <taxon>Burkholderiales</taxon>
        <taxon>Burkholderiaceae</taxon>
        <taxon>Cupriavidus</taxon>
    </lineage>
</organism>
<dbReference type="GO" id="GO:0005886">
    <property type="term" value="C:plasma membrane"/>
    <property type="evidence" value="ECO:0007669"/>
    <property type="project" value="TreeGrafter"/>
</dbReference>
<protein>
    <submittedName>
        <fullName evidence="8">Putative flippase GtrA</fullName>
    </submittedName>
</protein>
<evidence type="ECO:0000256" key="4">
    <source>
        <dbReference type="ARBA" id="ARBA00022989"/>
    </source>
</evidence>
<dbReference type="PANTHER" id="PTHR38459">
    <property type="entry name" value="PROPHAGE BACTOPRENOL-LINKED GLUCOSE TRANSLOCASE HOMOLOG"/>
    <property type="match status" value="1"/>
</dbReference>
<feature type="transmembrane region" description="Helical" evidence="6">
    <location>
        <begin position="12"/>
        <end position="30"/>
    </location>
</feature>
<evidence type="ECO:0000256" key="5">
    <source>
        <dbReference type="ARBA" id="ARBA00023136"/>
    </source>
</evidence>
<comment type="caution">
    <text evidence="8">The sequence shown here is derived from an EMBL/GenBank/DDBJ whole genome shotgun (WGS) entry which is preliminary data.</text>
</comment>
<evidence type="ECO:0000256" key="2">
    <source>
        <dbReference type="ARBA" id="ARBA00009399"/>
    </source>
</evidence>
<dbReference type="PANTHER" id="PTHR38459:SF1">
    <property type="entry name" value="PROPHAGE BACTOPRENOL-LINKED GLUCOSE TRANSLOCASE HOMOLOG"/>
    <property type="match status" value="1"/>
</dbReference>
<dbReference type="Proteomes" id="UP000578036">
    <property type="component" value="Unassembled WGS sequence"/>
</dbReference>
<dbReference type="InterPro" id="IPR007267">
    <property type="entry name" value="GtrA_DPMS_TM"/>
</dbReference>
<comment type="subcellular location">
    <subcellularLocation>
        <location evidence="1">Membrane</location>
        <topology evidence="1">Multi-pass membrane protein</topology>
    </subcellularLocation>
</comment>
<evidence type="ECO:0000313" key="9">
    <source>
        <dbReference type="Proteomes" id="UP000578036"/>
    </source>
</evidence>
<evidence type="ECO:0000256" key="6">
    <source>
        <dbReference type="SAM" id="Phobius"/>
    </source>
</evidence>
<dbReference type="GO" id="GO:0000271">
    <property type="term" value="P:polysaccharide biosynthetic process"/>
    <property type="evidence" value="ECO:0007669"/>
    <property type="project" value="InterPro"/>
</dbReference>
<sequence length="119" mass="13108">MLKKLVRFGISGGIATAVHFSVAWMVFSFLTPRVDVANGIAFVVANVFSYVLHTLWSFSSSMSPQQFMRFMLVSLAGLLISTGLPTLLGAGRFWLSTGAVLVAVPACSFLLHNFWTYRR</sequence>
<dbReference type="AlphaFoldDB" id="A0A7W4YNY1"/>
<evidence type="ECO:0000313" key="8">
    <source>
        <dbReference type="EMBL" id="MBB3006210.1"/>
    </source>
</evidence>
<feature type="transmembrane region" description="Helical" evidence="6">
    <location>
        <begin position="70"/>
        <end position="88"/>
    </location>
</feature>